<dbReference type="InterPro" id="IPR046511">
    <property type="entry name" value="DUF6689"/>
</dbReference>
<protein>
    <recommendedName>
        <fullName evidence="3">DUF4403 family protein</fullName>
    </recommendedName>
</protein>
<dbReference type="EMBL" id="CP131914">
    <property type="protein sequence ID" value="XCI79627.1"/>
    <property type="molecule type" value="Genomic_DNA"/>
</dbReference>
<dbReference type="Pfam" id="PF20396">
    <property type="entry name" value="DUF6689"/>
    <property type="match status" value="1"/>
</dbReference>
<sequence>MQMHTMFARVCLLVCAVAASGGLAAQPLPVQVEVSGNVATAAIGAGPHPLAEVTLEFDSASDLNPGSLGLSAELLTPAQVTALLPRLPSTQAGQVPSQLPLLITVTPPPSAGLSFRRVVHVELHTHALAYTADSTLRLVKAPLGGDFRDITDEIAPGSVRARGTTGGFSQFIVIHDLRPTATVVAAKLSRLQTLVAQLPASEAAPLATLLNSVQGALANADYSAATVALDGFREQVSARAGHGIAQTWTAGMSEGNPAGELLAGAATLRFSIDYQRLYAP</sequence>
<proteinExistence type="predicted"/>
<feature type="chain" id="PRO_5043728451" description="DUF4403 family protein" evidence="1">
    <location>
        <begin position="26"/>
        <end position="280"/>
    </location>
</feature>
<keyword evidence="1" id="KW-0732">Signal</keyword>
<name>A0AAU8I376_9XANT</name>
<dbReference type="KEGG" id="xin:Q7W82_15250"/>
<organism evidence="2">
    <name type="scientific">Xanthomonas indica</name>
    <dbReference type="NCBI Taxonomy" id="2912242"/>
    <lineage>
        <taxon>Bacteria</taxon>
        <taxon>Pseudomonadati</taxon>
        <taxon>Pseudomonadota</taxon>
        <taxon>Gammaproteobacteria</taxon>
        <taxon>Lysobacterales</taxon>
        <taxon>Lysobacteraceae</taxon>
        <taxon>Xanthomonas</taxon>
    </lineage>
</organism>
<reference evidence="2" key="1">
    <citation type="submission" date="2023-08" db="EMBL/GenBank/DDBJ databases">
        <title>Complete genome sequence of Xanthomonas indica.</title>
        <authorList>
            <person name="Patil P.B."/>
            <person name="Rana R."/>
        </authorList>
    </citation>
    <scope>NUCLEOTIDE SEQUENCE</scope>
    <source>
        <strain evidence="2">PPL560</strain>
    </source>
</reference>
<evidence type="ECO:0000256" key="1">
    <source>
        <dbReference type="SAM" id="SignalP"/>
    </source>
</evidence>
<dbReference type="RefSeq" id="WP_353949490.1">
    <property type="nucleotide sequence ID" value="NZ_CP131914.1"/>
</dbReference>
<feature type="signal peptide" evidence="1">
    <location>
        <begin position="1"/>
        <end position="25"/>
    </location>
</feature>
<accession>A0AAU8I376</accession>
<evidence type="ECO:0000313" key="2">
    <source>
        <dbReference type="EMBL" id="XCI79627.1"/>
    </source>
</evidence>
<evidence type="ECO:0008006" key="3">
    <source>
        <dbReference type="Google" id="ProtNLM"/>
    </source>
</evidence>
<gene>
    <name evidence="2" type="ORF">Q7W82_15250</name>
</gene>
<dbReference type="AlphaFoldDB" id="A0AAU8I376"/>